<keyword evidence="2" id="KW-0812">Transmembrane</keyword>
<gene>
    <name evidence="3" type="primary">Bm10374</name>
    <name evidence="3" type="ORF">BM_Bm10374</name>
</gene>
<reference evidence="3" key="2">
    <citation type="submission" date="2012-12" db="EMBL/GenBank/DDBJ databases">
        <authorList>
            <consortium name="WormBase Consortium"/>
            <person name="Ghedin E."/>
            <person name="Paulini M."/>
        </authorList>
    </citation>
    <scope>NUCLEOTIDE SEQUENCE</scope>
    <source>
        <strain evidence="3">FR3</strain>
    </source>
</reference>
<name>A0A1I9GD68_BRUMA</name>
<feature type="compositionally biased region" description="Polar residues" evidence="1">
    <location>
        <begin position="346"/>
        <end position="363"/>
    </location>
</feature>
<feature type="transmembrane region" description="Helical" evidence="2">
    <location>
        <begin position="18"/>
        <end position="37"/>
    </location>
</feature>
<reference evidence="3" key="1">
    <citation type="journal article" date="2007" name="Science">
        <title>Draft genome of the filarial nematode parasite Brugia malayi.</title>
        <authorList>
            <person name="Ghedin E."/>
            <person name="Wang S."/>
            <person name="Spiro D."/>
            <person name="Caler E."/>
            <person name="Zhao Q."/>
            <person name="Crabtree J."/>
            <person name="Allen J.E."/>
            <person name="Delcher A.L."/>
            <person name="Guiliano D.B."/>
            <person name="Miranda-Saavedra D."/>
            <person name="Angiuoli S.V."/>
            <person name="Creasy T."/>
            <person name="Amedeo P."/>
            <person name="Haas B."/>
            <person name="El-Sayed N.M."/>
            <person name="Wortman J.R."/>
            <person name="Feldblyum T."/>
            <person name="Tallon L."/>
            <person name="Schatz M."/>
            <person name="Shumway M."/>
            <person name="Koo H."/>
            <person name="Salzberg S.L."/>
            <person name="Schobel S."/>
            <person name="Pertea M."/>
            <person name="Pop M."/>
            <person name="White O."/>
            <person name="Barton G.J."/>
            <person name="Carlow C.K."/>
            <person name="Crawford M.J."/>
            <person name="Daub J."/>
            <person name="Dimmic M.W."/>
            <person name="Estes C.F."/>
            <person name="Foster J.M."/>
            <person name="Ganatra M."/>
            <person name="Gregory W.F."/>
            <person name="Johnson N.M."/>
            <person name="Jin J."/>
            <person name="Komuniecki R."/>
            <person name="Korf I."/>
            <person name="Kumar S."/>
            <person name="Laney S."/>
            <person name="Li B.W."/>
            <person name="Li W."/>
            <person name="Lindblom T.H."/>
            <person name="Lustigman S."/>
            <person name="Ma D."/>
            <person name="Maina C.V."/>
            <person name="Martin D.M."/>
            <person name="McCarter J.P."/>
            <person name="McReynolds L."/>
            <person name="Mitreva M."/>
            <person name="Nutman T.B."/>
            <person name="Parkinson J."/>
            <person name="Peregrin-Alvarez J.M."/>
            <person name="Poole C."/>
            <person name="Ren Q."/>
            <person name="Saunders L."/>
            <person name="Sluder A.E."/>
            <person name="Smith K."/>
            <person name="Stanke M."/>
            <person name="Unnasch T.R."/>
            <person name="Ware J."/>
            <person name="Wei A.D."/>
            <person name="Weil G."/>
            <person name="Williams D.J."/>
            <person name="Zhang Y."/>
            <person name="Williams S.A."/>
            <person name="Fraser-Liggett C."/>
            <person name="Slatko B."/>
            <person name="Blaxter M.L."/>
            <person name="Scott A.L."/>
        </authorList>
    </citation>
    <scope>NUCLEOTIDE SEQUENCE</scope>
    <source>
        <strain evidence="3">FR3</strain>
    </source>
</reference>
<protein>
    <submittedName>
        <fullName evidence="3">Bm10374</fullName>
    </submittedName>
</protein>
<accession>A0A1I9GD68</accession>
<proteinExistence type="predicted"/>
<dbReference type="OMA" id="AYMIEID"/>
<sequence length="434" mass="49217">MGQCQYVVDSLPAYTPQLVAFLIALVELIIVLIAYIARETQRKKTFYGREDFEDIPEEEKMEHEGAIMGKNNEELHIVQSTDRTAEVDVGAVPASSAAAAAAAASGVKVMVRRKKAISEQTDSLTKEVTPADAKIIRFTLEIDSTARGFEFISVLQSALQEVSEFKHIRFKLADEAQDRLCDFLVRKMRSILEESTQRKWLVHGVIHNRTWKVSGLENLLEKGGDIRTQQMLRITAQGPIAPITILAYMIEIDIKLEQMKKQSTPLIISKKSRSKVREESPTQSISRTFEKTPHIKAKLSPVTPNIATPTNYLTTLHTMSTIPSEKLPTAMDTFVHSRSSKKDTGHSLTSIKQKRTPSMSSRKGSVRQIRKFSTVRYRTASDTDARSRFRSHRIKKSLSHFLSLVYLFGTENREINRNKLKSEWACENFQFIEK</sequence>
<dbReference type="AlphaFoldDB" id="A0A1I9GD68"/>
<evidence type="ECO:0000256" key="1">
    <source>
        <dbReference type="SAM" id="MobiDB-lite"/>
    </source>
</evidence>
<evidence type="ECO:0000313" key="3">
    <source>
        <dbReference type="EMBL" id="CRZ24862.1"/>
    </source>
</evidence>
<keyword evidence="2" id="KW-0472">Membrane</keyword>
<organism evidence="3">
    <name type="scientific">Brugia malayi</name>
    <name type="common">Filarial nematode worm</name>
    <dbReference type="NCBI Taxonomy" id="6279"/>
    <lineage>
        <taxon>Eukaryota</taxon>
        <taxon>Metazoa</taxon>
        <taxon>Ecdysozoa</taxon>
        <taxon>Nematoda</taxon>
        <taxon>Chromadorea</taxon>
        <taxon>Rhabditida</taxon>
        <taxon>Spirurina</taxon>
        <taxon>Spiruromorpha</taxon>
        <taxon>Filarioidea</taxon>
        <taxon>Onchocercidae</taxon>
        <taxon>Brugia</taxon>
    </lineage>
</organism>
<evidence type="ECO:0000256" key="2">
    <source>
        <dbReference type="SAM" id="Phobius"/>
    </source>
</evidence>
<keyword evidence="2" id="KW-1133">Transmembrane helix</keyword>
<dbReference type="EMBL" id="LN856990">
    <property type="protein sequence ID" value="CRZ24862.1"/>
    <property type="molecule type" value="Genomic_DNA"/>
</dbReference>
<feature type="region of interest" description="Disordered" evidence="1">
    <location>
        <begin position="336"/>
        <end position="365"/>
    </location>
</feature>